<dbReference type="NCBIfam" id="TIGR04183">
    <property type="entry name" value="Por_Secre_tail"/>
    <property type="match status" value="1"/>
</dbReference>
<dbReference type="InterPro" id="IPR001769">
    <property type="entry name" value="Gingipain"/>
</dbReference>
<feature type="domain" description="Gingipain" evidence="2">
    <location>
        <begin position="385"/>
        <end position="759"/>
    </location>
</feature>
<dbReference type="AlphaFoldDB" id="A0A172TVK7"/>
<protein>
    <recommendedName>
        <fullName evidence="2">Gingipain domain-containing protein</fullName>
    </recommendedName>
</protein>
<dbReference type="InterPro" id="IPR026444">
    <property type="entry name" value="Secre_tail"/>
</dbReference>
<proteinExistence type="predicted"/>
<dbReference type="STRING" id="1492898.SY85_11490"/>
<organism evidence="3 4">
    <name type="scientific">Flavisolibacter tropicus</name>
    <dbReference type="NCBI Taxonomy" id="1492898"/>
    <lineage>
        <taxon>Bacteria</taxon>
        <taxon>Pseudomonadati</taxon>
        <taxon>Bacteroidota</taxon>
        <taxon>Chitinophagia</taxon>
        <taxon>Chitinophagales</taxon>
        <taxon>Chitinophagaceae</taxon>
        <taxon>Flavisolibacter</taxon>
    </lineage>
</organism>
<name>A0A172TVK7_9BACT</name>
<accession>A0A172TVK7</accession>
<dbReference type="InterPro" id="IPR029031">
    <property type="entry name" value="Gingipain_N_sf"/>
</dbReference>
<evidence type="ECO:0000256" key="1">
    <source>
        <dbReference type="ARBA" id="ARBA00022729"/>
    </source>
</evidence>
<evidence type="ECO:0000313" key="3">
    <source>
        <dbReference type="EMBL" id="ANE51032.1"/>
    </source>
</evidence>
<dbReference type="CDD" id="cd02258">
    <property type="entry name" value="Peptidase_C25_N"/>
    <property type="match status" value="1"/>
</dbReference>
<dbReference type="GO" id="GO:0006508">
    <property type="term" value="P:proteolysis"/>
    <property type="evidence" value="ECO:0007669"/>
    <property type="project" value="InterPro"/>
</dbReference>
<dbReference type="Pfam" id="PF01364">
    <property type="entry name" value="Peptidase_C25"/>
    <property type="match status" value="1"/>
</dbReference>
<dbReference type="NCBIfam" id="NF033707">
    <property type="entry name" value="T9SS_sortase"/>
    <property type="match status" value="1"/>
</dbReference>
<dbReference type="Proteomes" id="UP000077177">
    <property type="component" value="Chromosome"/>
</dbReference>
<keyword evidence="4" id="KW-1185">Reference proteome</keyword>
<dbReference type="PATRIC" id="fig|1492898.3.peg.2478"/>
<dbReference type="EMBL" id="CP011390">
    <property type="protein sequence ID" value="ANE51032.1"/>
    <property type="molecule type" value="Genomic_DNA"/>
</dbReference>
<evidence type="ECO:0000313" key="4">
    <source>
        <dbReference type="Proteomes" id="UP000077177"/>
    </source>
</evidence>
<keyword evidence="1" id="KW-0732">Signal</keyword>
<dbReference type="Gene3D" id="3.40.50.1460">
    <property type="match status" value="1"/>
</dbReference>
<evidence type="ECO:0000259" key="2">
    <source>
        <dbReference type="Pfam" id="PF01364"/>
    </source>
</evidence>
<dbReference type="InterPro" id="IPR029030">
    <property type="entry name" value="Caspase-like_dom_sf"/>
</dbReference>
<reference evidence="4" key="1">
    <citation type="submission" date="2015-01" db="EMBL/GenBank/DDBJ databases">
        <title>Flavisolibacter sp./LCS9/ whole genome sequencing.</title>
        <authorList>
            <person name="Kim M.K."/>
            <person name="Srinivasan S."/>
            <person name="Lee J.-J."/>
        </authorList>
    </citation>
    <scope>NUCLEOTIDE SEQUENCE [LARGE SCALE GENOMIC DNA]</scope>
    <source>
        <strain evidence="4">LCS9</strain>
    </source>
</reference>
<dbReference type="Gene3D" id="2.60.40.4070">
    <property type="match status" value="1"/>
</dbReference>
<dbReference type="SUPFAM" id="SSF52129">
    <property type="entry name" value="Caspase-like"/>
    <property type="match status" value="1"/>
</dbReference>
<reference evidence="3 4" key="2">
    <citation type="journal article" date="2016" name="Int. J. Syst. Evol. Microbiol.">
        <title>Flavisolibacter tropicus sp. nov., isolated from tropical soil.</title>
        <authorList>
            <person name="Lee J.J."/>
            <person name="Kang M.S."/>
            <person name="Kim G.S."/>
            <person name="Lee C.S."/>
            <person name="Lim S."/>
            <person name="Lee J."/>
            <person name="Roh S.H."/>
            <person name="Kang H."/>
            <person name="Ha J.M."/>
            <person name="Bae S."/>
            <person name="Jung H.Y."/>
            <person name="Kim M.K."/>
        </authorList>
    </citation>
    <scope>NUCLEOTIDE SEQUENCE [LARGE SCALE GENOMIC DNA]</scope>
    <source>
        <strain evidence="3 4">LCS9</strain>
    </source>
</reference>
<sequence>MHGQRVYQAHSVLASGSWYKIEVEQQGIYKMDLSFLSSLGLTGSIPSNQIRLFGKKEVLLPESNQETYQDDLEELAIEVVDGGDGVLNGNDYILFYSTGPHTWQADTIARRFIHRNNIYSDKVFYFLTLGTSGKRVTGQTASFTPVTTLTSFDERYFHELDSVNFLSSGKEWYGEELSGMPGRSLTRTFSLPVENPVLGMPLTVASSVAARSVGVNCRFTAAINNASFQNIAVPLVGSTPYDPFAQQVQQVDATTLNQATATLSYTYVPGGFNAQGWINWFEAFYRRQLVMPANTALFFRDWSTYGTTAVEFKLAGADAATQVWDVSDSYNPVKMPASLTGTILQFSNDARRFHEYAAFRNSFLIPKAAGRIPNQDLHSISDIDYLMVVYPAFVQQAQRLAQFHETLNKLKTKIVTTEQIYNEFSGGIPNPVAIRDFVKMYYDRNKATWNNGGKYLLLFGKASFDYKARITNNTNFVPTYESENALDPIGTHLADDFFGFLDDHENINSTVVVNQLDIGIGRVPARSVEEAANFVDKVIAYHTPAGFGPWRTHLSFVADDEDVNLHVQDAEVMTSTASSVAPLFNTYKYYLDAYKQESSAAGGRYPEANQAINNALYNGTLIWNYSGHGGWQRLAEEVVLDQQIVNEINNEHRLPLYITATCDFAPFDQPLIHALGENLLVRPKTGAIALMTTTRVVFANSNRIMNDNYLQFALKPDADGNYKTLGQAVQAAKNYTYQNSGDIINNRKFVLLGDPAMRLGFPQMNVVATKINSKAVSSTPDTLRATEQVTIEGEVQSRTGALLSGFNGQVYFSLYEKPRTVSTLGNDAASPVMEFSSQTATLFKGKVTATGGRFTGTFRMPKDINYQFGAGKLSFYANDDQQDAGGFSTNIIIGGIGSTSNMDREGPAIKAYLNDERFVNGSITNEQPVLLLHLADSSGINTGISGIDHDIVATLDGDNRTYFILNDYYESKLDSYQEGTVRFQLPQLAPGRHTIHIKAWDVVNNSGEAQLEFTVVNNEELILDHVLNYPNPFITKTVFWFEHNKPGIDLHTTVEIYSVAGKLIKTLKRTINTAGNRSNEVEWDGKDDFGNKVSRGVYLYRLTVRSADGKKANKLQRLVVL</sequence>
<dbReference type="GO" id="GO:0008234">
    <property type="term" value="F:cysteine-type peptidase activity"/>
    <property type="evidence" value="ECO:0007669"/>
    <property type="project" value="InterPro"/>
</dbReference>
<gene>
    <name evidence="3" type="ORF">SY85_11490</name>
</gene>
<dbReference type="KEGG" id="fla:SY85_11490"/>
<dbReference type="Gene3D" id="3.40.50.10390">
    <property type="entry name" value="Gingipain r, domain 1"/>
    <property type="match status" value="1"/>
</dbReference>